<accession>A0A841ITE2</accession>
<dbReference type="InterPro" id="IPR052925">
    <property type="entry name" value="Phage_Integrase-like_Recomb"/>
</dbReference>
<reference evidence="7 8" key="1">
    <citation type="submission" date="2020-08" db="EMBL/GenBank/DDBJ databases">
        <title>Genomic Encyclopedia of Type Strains, Phase III (KMG-III): the genomes of soil and plant-associated and newly described type strains.</title>
        <authorList>
            <person name="Whitman W."/>
        </authorList>
    </citation>
    <scope>NUCLEOTIDE SEQUENCE [LARGE SCALE GENOMIC DNA]</scope>
    <source>
        <strain evidence="7 8">CECT 8712</strain>
    </source>
</reference>
<dbReference type="GO" id="GO:0003677">
    <property type="term" value="F:DNA binding"/>
    <property type="evidence" value="ECO:0007669"/>
    <property type="project" value="UniProtKB-UniRule"/>
</dbReference>
<evidence type="ECO:0000256" key="1">
    <source>
        <dbReference type="ARBA" id="ARBA00023125"/>
    </source>
</evidence>
<feature type="domain" description="Tyr recombinase" evidence="5">
    <location>
        <begin position="147"/>
        <end position="353"/>
    </location>
</feature>
<dbReference type="Pfam" id="PF00589">
    <property type="entry name" value="Phage_integrase"/>
    <property type="match status" value="1"/>
</dbReference>
<feature type="compositionally biased region" description="Pro residues" evidence="4">
    <location>
        <begin position="19"/>
        <end position="30"/>
    </location>
</feature>
<keyword evidence="1 3" id="KW-0238">DNA-binding</keyword>
<dbReference type="PANTHER" id="PTHR34605:SF4">
    <property type="entry name" value="DNA ADENINE METHYLTRANSFERASE"/>
    <property type="match status" value="1"/>
</dbReference>
<name>A0A841ITE2_9ACTN</name>
<dbReference type="RefSeq" id="WP_343065109.1">
    <property type="nucleotide sequence ID" value="NZ_JACHJO010000017.1"/>
</dbReference>
<keyword evidence="2" id="KW-0233">DNA recombination</keyword>
<dbReference type="Gene3D" id="1.10.150.130">
    <property type="match status" value="1"/>
</dbReference>
<dbReference type="Proteomes" id="UP000536604">
    <property type="component" value="Unassembled WGS sequence"/>
</dbReference>
<feature type="domain" description="Core-binding (CB)" evidence="6">
    <location>
        <begin position="45"/>
        <end position="120"/>
    </location>
</feature>
<dbReference type="InterPro" id="IPR011010">
    <property type="entry name" value="DNA_brk_join_enz"/>
</dbReference>
<dbReference type="PROSITE" id="PS51900">
    <property type="entry name" value="CB"/>
    <property type="match status" value="1"/>
</dbReference>
<evidence type="ECO:0000313" key="7">
    <source>
        <dbReference type="EMBL" id="MBB6122179.1"/>
    </source>
</evidence>
<proteinExistence type="predicted"/>
<dbReference type="InterPro" id="IPR002104">
    <property type="entry name" value="Integrase_catalytic"/>
</dbReference>
<keyword evidence="8" id="KW-1185">Reference proteome</keyword>
<sequence>MTDEPEPVVLFDDGQGPPTTVPVPVPPPPEPRAVFRPADAELTPSAAARVADGWAPSTRTGYARDWATFTAWCTSAERTALPATAETLASYVDHLASAGAAPATIDRALGAIASRHHAQGQALTTKAARMALRSYTRQWAQAGGRRRQAPALTVDQLRSMLEATGQDLRGLRNRTLLLLGYAMMARRSELAALDVGDVRIVAEGLEVFVATSKTDKDAHGVTVAIPYGTHLTTCPVRTTAAYLQALAENGVTTGPLLRSVDRHGHLAGTPAASGRGAGRMSGAGVNLIVKQLAEQVGLNGVTAHSLRAGPATAAAAARVPRAWIARQGRWAERSTAIDTYIRPADAWSDNPLRHLGL</sequence>
<comment type="caution">
    <text evidence="7">The sequence shown here is derived from an EMBL/GenBank/DDBJ whole genome shotgun (WGS) entry which is preliminary data.</text>
</comment>
<dbReference type="GO" id="GO:0006310">
    <property type="term" value="P:DNA recombination"/>
    <property type="evidence" value="ECO:0007669"/>
    <property type="project" value="UniProtKB-KW"/>
</dbReference>
<evidence type="ECO:0000256" key="3">
    <source>
        <dbReference type="PROSITE-ProRule" id="PRU01248"/>
    </source>
</evidence>
<dbReference type="Gene3D" id="1.10.443.10">
    <property type="entry name" value="Intergrase catalytic core"/>
    <property type="match status" value="1"/>
</dbReference>
<evidence type="ECO:0000313" key="8">
    <source>
        <dbReference type="Proteomes" id="UP000536604"/>
    </source>
</evidence>
<dbReference type="InterPro" id="IPR010998">
    <property type="entry name" value="Integrase_recombinase_N"/>
</dbReference>
<dbReference type="InterPro" id="IPR013762">
    <property type="entry name" value="Integrase-like_cat_sf"/>
</dbReference>
<dbReference type="SUPFAM" id="SSF47823">
    <property type="entry name" value="lambda integrase-like, N-terminal domain"/>
    <property type="match status" value="1"/>
</dbReference>
<evidence type="ECO:0000259" key="5">
    <source>
        <dbReference type="PROSITE" id="PS51898"/>
    </source>
</evidence>
<evidence type="ECO:0000256" key="2">
    <source>
        <dbReference type="ARBA" id="ARBA00023172"/>
    </source>
</evidence>
<dbReference type="InterPro" id="IPR044068">
    <property type="entry name" value="CB"/>
</dbReference>
<evidence type="ECO:0000259" key="6">
    <source>
        <dbReference type="PROSITE" id="PS51900"/>
    </source>
</evidence>
<dbReference type="PROSITE" id="PS51898">
    <property type="entry name" value="TYR_RECOMBINASE"/>
    <property type="match status" value="1"/>
</dbReference>
<dbReference type="PANTHER" id="PTHR34605">
    <property type="entry name" value="PHAGE_INTEGRASE DOMAIN-CONTAINING PROTEIN"/>
    <property type="match status" value="1"/>
</dbReference>
<dbReference type="EMBL" id="JACHJO010000017">
    <property type="protein sequence ID" value="MBB6122179.1"/>
    <property type="molecule type" value="Genomic_DNA"/>
</dbReference>
<evidence type="ECO:0000256" key="4">
    <source>
        <dbReference type="SAM" id="MobiDB-lite"/>
    </source>
</evidence>
<dbReference type="SUPFAM" id="SSF56349">
    <property type="entry name" value="DNA breaking-rejoining enzymes"/>
    <property type="match status" value="1"/>
</dbReference>
<feature type="region of interest" description="Disordered" evidence="4">
    <location>
        <begin position="1"/>
        <end position="30"/>
    </location>
</feature>
<dbReference type="GO" id="GO:0015074">
    <property type="term" value="P:DNA integration"/>
    <property type="evidence" value="ECO:0007669"/>
    <property type="project" value="InterPro"/>
</dbReference>
<gene>
    <name evidence="7" type="ORF">FHS13_004168</name>
</gene>
<protein>
    <submittedName>
        <fullName evidence="7">Integrase</fullName>
    </submittedName>
</protein>
<dbReference type="AlphaFoldDB" id="A0A841ITE2"/>
<organism evidence="7 8">
    <name type="scientific">Nocardiopsis algeriensis</name>
    <dbReference type="NCBI Taxonomy" id="1478215"/>
    <lineage>
        <taxon>Bacteria</taxon>
        <taxon>Bacillati</taxon>
        <taxon>Actinomycetota</taxon>
        <taxon>Actinomycetes</taxon>
        <taxon>Streptosporangiales</taxon>
        <taxon>Nocardiopsidaceae</taxon>
        <taxon>Nocardiopsis</taxon>
    </lineage>
</organism>